<comment type="similarity">
    <text evidence="1">Belongs to the VPS25 family.</text>
</comment>
<dbReference type="OrthoDB" id="245150at2759"/>
<evidence type="ECO:0000313" key="4">
    <source>
        <dbReference type="EMBL" id="KAG7195405.1"/>
    </source>
</evidence>
<comment type="caution">
    <text evidence="4">The sequence shown here is derived from an EMBL/GenBank/DDBJ whole genome shotgun (WGS) entry which is preliminary data.</text>
</comment>
<dbReference type="GO" id="GO:0042803">
    <property type="term" value="F:protein homodimerization activity"/>
    <property type="evidence" value="ECO:0007669"/>
    <property type="project" value="TreeGrafter"/>
</dbReference>
<dbReference type="Gene3D" id="1.10.10.10">
    <property type="entry name" value="Winged helix-like DNA-binding domain superfamily/Winged helix DNA-binding domain"/>
    <property type="match status" value="1"/>
</dbReference>
<dbReference type="GeneID" id="66116537"/>
<gene>
    <name evidence="4" type="ORF">KQ657_003163</name>
</gene>
<dbReference type="RefSeq" id="XP_043050950.1">
    <property type="nucleotide sequence ID" value="XM_043193898.1"/>
</dbReference>
<dbReference type="SUPFAM" id="SSF46785">
    <property type="entry name" value="Winged helix' DNA-binding domain"/>
    <property type="match status" value="2"/>
</dbReference>
<dbReference type="InterPro" id="IPR008570">
    <property type="entry name" value="ESCRT-II_cplx_Vps25-sub"/>
</dbReference>
<dbReference type="GO" id="GO:0005198">
    <property type="term" value="F:structural molecule activity"/>
    <property type="evidence" value="ECO:0007669"/>
    <property type="project" value="TreeGrafter"/>
</dbReference>
<dbReference type="PANTHER" id="PTHR13149:SF0">
    <property type="entry name" value="VACUOLAR PROTEIN-SORTING-ASSOCIATED PROTEIN 25"/>
    <property type="match status" value="1"/>
</dbReference>
<organism evidence="4 5">
    <name type="scientific">Scheffersomyces spartinae</name>
    <dbReference type="NCBI Taxonomy" id="45513"/>
    <lineage>
        <taxon>Eukaryota</taxon>
        <taxon>Fungi</taxon>
        <taxon>Dikarya</taxon>
        <taxon>Ascomycota</taxon>
        <taxon>Saccharomycotina</taxon>
        <taxon>Pichiomycetes</taxon>
        <taxon>Debaryomycetaceae</taxon>
        <taxon>Scheffersomyces</taxon>
    </lineage>
</organism>
<dbReference type="PANTHER" id="PTHR13149">
    <property type="entry name" value="VACUOLAR PROTEIN SORTING-ASSOCIATED PROTEIN VPS25"/>
    <property type="match status" value="1"/>
</dbReference>
<dbReference type="EMBL" id="JAHMUF010000003">
    <property type="protein sequence ID" value="KAG7195405.1"/>
    <property type="molecule type" value="Genomic_DNA"/>
</dbReference>
<dbReference type="Proteomes" id="UP000790833">
    <property type="component" value="Unassembled WGS sequence"/>
</dbReference>
<sequence length="213" mass="24637">MKYDKVFTYLIKTTCTIAPSMAEPFIFPKIHSFPPLYTKQPNLTVQEKQLESWSDLILNYCQHYRVTSLSQAGLPLTSQNSQLKLDQLPSIFENKSIDRQVNDEFKSIIFKYLVNKLHKAEYINVKKKDEGIFVWWKPLLEWASCLYNHMNDTGQTGTVFTIFELTSSNELGLPESLRNIDSSVMIRILRSMVKQGRTQLIMEDGEIGGVKFI</sequence>
<evidence type="ECO:0000313" key="5">
    <source>
        <dbReference type="Proteomes" id="UP000790833"/>
    </source>
</evidence>
<evidence type="ECO:0000256" key="2">
    <source>
        <dbReference type="ARBA" id="ARBA00022448"/>
    </source>
</evidence>
<evidence type="ECO:0000256" key="1">
    <source>
        <dbReference type="ARBA" id="ARBA00009674"/>
    </source>
</evidence>
<keyword evidence="5" id="KW-1185">Reference proteome</keyword>
<dbReference type="GO" id="GO:0000814">
    <property type="term" value="C:ESCRT II complex"/>
    <property type="evidence" value="ECO:0007669"/>
    <property type="project" value="InterPro"/>
</dbReference>
<reference evidence="4" key="1">
    <citation type="submission" date="2021-03" db="EMBL/GenBank/DDBJ databases">
        <authorList>
            <person name="Palmer J.M."/>
        </authorList>
    </citation>
    <scope>NUCLEOTIDE SEQUENCE</scope>
    <source>
        <strain evidence="4">ARV_011</strain>
    </source>
</reference>
<keyword evidence="3" id="KW-0653">Protein transport</keyword>
<keyword evidence="2" id="KW-0813">Transport</keyword>
<name>A0A9P8AJF9_9ASCO</name>
<evidence type="ECO:0000256" key="3">
    <source>
        <dbReference type="ARBA" id="ARBA00022927"/>
    </source>
</evidence>
<dbReference type="Gene3D" id="1.10.10.570">
    <property type="entry name" value="Winged helix' DNA-binding domain. Chain C. Domain 1"/>
    <property type="match status" value="1"/>
</dbReference>
<dbReference type="InterPro" id="IPR036390">
    <property type="entry name" value="WH_DNA-bd_sf"/>
</dbReference>
<dbReference type="AlphaFoldDB" id="A0A9P8AJF9"/>
<protein>
    <recommendedName>
        <fullName evidence="6">Vacuolar protein-sorting-associated protein 25</fullName>
    </recommendedName>
</protein>
<dbReference type="Pfam" id="PF05871">
    <property type="entry name" value="ESCRT-II"/>
    <property type="match status" value="1"/>
</dbReference>
<proteinExistence type="inferred from homology"/>
<dbReference type="InterPro" id="IPR014041">
    <property type="entry name" value="ESCRT-II_cplx_Vps25-sub_N"/>
</dbReference>
<evidence type="ECO:0008006" key="6">
    <source>
        <dbReference type="Google" id="ProtNLM"/>
    </source>
</evidence>
<dbReference type="GO" id="GO:0043328">
    <property type="term" value="P:protein transport to vacuole involved in ubiquitin-dependent protein catabolic process via the multivesicular body sorting pathway"/>
    <property type="evidence" value="ECO:0007669"/>
    <property type="project" value="TreeGrafter"/>
</dbReference>
<dbReference type="InterPro" id="IPR036388">
    <property type="entry name" value="WH-like_DNA-bd_sf"/>
</dbReference>
<accession>A0A9P8AJF9</accession>